<organism evidence="1 2">
    <name type="scientific">Eretmocerus hayati</name>
    <dbReference type="NCBI Taxonomy" id="131215"/>
    <lineage>
        <taxon>Eukaryota</taxon>
        <taxon>Metazoa</taxon>
        <taxon>Ecdysozoa</taxon>
        <taxon>Arthropoda</taxon>
        <taxon>Hexapoda</taxon>
        <taxon>Insecta</taxon>
        <taxon>Pterygota</taxon>
        <taxon>Neoptera</taxon>
        <taxon>Endopterygota</taxon>
        <taxon>Hymenoptera</taxon>
        <taxon>Apocrita</taxon>
        <taxon>Proctotrupomorpha</taxon>
        <taxon>Chalcidoidea</taxon>
        <taxon>Aphelinidae</taxon>
        <taxon>Aphelininae</taxon>
        <taxon>Eretmocerus</taxon>
    </lineage>
</organism>
<evidence type="ECO:0000313" key="2">
    <source>
        <dbReference type="Proteomes" id="UP001239111"/>
    </source>
</evidence>
<evidence type="ECO:0000313" key="1">
    <source>
        <dbReference type="EMBL" id="KAJ8665048.1"/>
    </source>
</evidence>
<accession>A0ACC2N1P1</accession>
<protein>
    <submittedName>
        <fullName evidence="1">Uncharacterized protein</fullName>
    </submittedName>
</protein>
<sequence length="349" mass="39761">MDVRFNGTRLVINGFVYKRINSSQNRTYWRCTRHSISCERSYFSCDARAITSKTLFSDTLSSDSVTVYKGPNESPHNHIPTLEEIVCVQNTASWKPRNRKRIHTSQDKKKAEDFMTNPDVYHKFLEKFAENPVFDREHVMEALKSVYKTEKSRIYAYAAILENRERIFQDFETFKTSPSITLYTLEECHSTTDVHGNGYYGPETPTSKTTPEVIDGHLEKMEELRRRASQLQDMLTPDQGPEVVQTNTSETDDDDLNEFANIPPVPAALPIRDFFTPGSPSAIVKGPTNNEIEVKKEIELIDLTDNVDVKRECPKQSVLNSKQILQSHGKFISGMKIYTGKSLGGDDDA</sequence>
<reference evidence="1" key="1">
    <citation type="submission" date="2023-04" db="EMBL/GenBank/DDBJ databases">
        <title>A chromosome-level genome assembly of the parasitoid wasp Eretmocerus hayati.</title>
        <authorList>
            <person name="Zhong Y."/>
            <person name="Liu S."/>
            <person name="Liu Y."/>
        </authorList>
    </citation>
    <scope>NUCLEOTIDE SEQUENCE</scope>
    <source>
        <strain evidence="1">ZJU_SS_LIU_2023</strain>
    </source>
</reference>
<comment type="caution">
    <text evidence="1">The sequence shown here is derived from an EMBL/GenBank/DDBJ whole genome shotgun (WGS) entry which is preliminary data.</text>
</comment>
<keyword evidence="2" id="KW-1185">Reference proteome</keyword>
<gene>
    <name evidence="1" type="ORF">QAD02_006710</name>
</gene>
<dbReference type="Proteomes" id="UP001239111">
    <property type="component" value="Chromosome 4"/>
</dbReference>
<dbReference type="EMBL" id="CM056744">
    <property type="protein sequence ID" value="KAJ8665048.1"/>
    <property type="molecule type" value="Genomic_DNA"/>
</dbReference>
<proteinExistence type="predicted"/>
<name>A0ACC2N1P1_9HYME</name>